<reference key="2">
    <citation type="submission" date="2011-10" db="EMBL/GenBank/DDBJ databases">
        <title>The genome and transcriptome sequence of Clonorchis sinensis provide insights into the carcinogenic liver fluke.</title>
        <authorList>
            <person name="Wang X."/>
            <person name="Huang Y."/>
            <person name="Chen W."/>
            <person name="Liu H."/>
            <person name="Guo L."/>
            <person name="Chen Y."/>
            <person name="Luo F."/>
            <person name="Zhou W."/>
            <person name="Sun J."/>
            <person name="Mao Q."/>
            <person name="Liang P."/>
            <person name="Zhou C."/>
            <person name="Tian Y."/>
            <person name="Men J."/>
            <person name="Lv X."/>
            <person name="Huang L."/>
            <person name="Zhou J."/>
            <person name="Hu Y."/>
            <person name="Li R."/>
            <person name="Zhang F."/>
            <person name="Lei H."/>
            <person name="Li X."/>
            <person name="Hu X."/>
            <person name="Liang C."/>
            <person name="Xu J."/>
            <person name="Wu Z."/>
            <person name="Yu X."/>
        </authorList>
    </citation>
    <scope>NUCLEOTIDE SEQUENCE</scope>
    <source>
        <strain>Henan</strain>
    </source>
</reference>
<gene>
    <name evidence="1" type="ORF">CLF_109301</name>
</gene>
<evidence type="ECO:0000313" key="2">
    <source>
        <dbReference type="Proteomes" id="UP000008909"/>
    </source>
</evidence>
<name>G7YJ69_CLOSI</name>
<reference evidence="1" key="1">
    <citation type="journal article" date="2011" name="Genome Biol.">
        <title>The draft genome of the carcinogenic human liver fluke Clonorchis sinensis.</title>
        <authorList>
            <person name="Wang X."/>
            <person name="Chen W."/>
            <person name="Huang Y."/>
            <person name="Sun J."/>
            <person name="Men J."/>
            <person name="Liu H."/>
            <person name="Luo F."/>
            <person name="Guo L."/>
            <person name="Lv X."/>
            <person name="Deng C."/>
            <person name="Zhou C."/>
            <person name="Fan Y."/>
            <person name="Li X."/>
            <person name="Huang L."/>
            <person name="Hu Y."/>
            <person name="Liang C."/>
            <person name="Hu X."/>
            <person name="Xu J."/>
            <person name="Yu X."/>
        </authorList>
    </citation>
    <scope>NUCLEOTIDE SEQUENCE [LARGE SCALE GENOMIC DNA]</scope>
    <source>
        <strain evidence="1">Henan</strain>
    </source>
</reference>
<dbReference type="AlphaFoldDB" id="G7YJ69"/>
<proteinExistence type="predicted"/>
<dbReference type="InterPro" id="IPR036116">
    <property type="entry name" value="FN3_sf"/>
</dbReference>
<dbReference type="Proteomes" id="UP000008909">
    <property type="component" value="Unassembled WGS sequence"/>
</dbReference>
<dbReference type="SUPFAM" id="SSF49265">
    <property type="entry name" value="Fibronectin type III"/>
    <property type="match status" value="1"/>
</dbReference>
<dbReference type="EMBL" id="DF143398">
    <property type="protein sequence ID" value="GAA53002.1"/>
    <property type="molecule type" value="Genomic_DNA"/>
</dbReference>
<keyword evidence="2" id="KW-1185">Reference proteome</keyword>
<accession>G7YJ69</accession>
<protein>
    <submittedName>
        <fullName evidence="1">Uncharacterized protein</fullName>
    </submittedName>
</protein>
<sequence>MFSMTNRNVQFVCYLVPESPVDLVVRSDVGVTEVAVSWKYKSKCITHRFNLAVYDRDLTPIIQNIETVEHQTTVPNLPICVPLVVGVRGINDIGDGLEARTEFAISGVPGLPAEITVEKTAEMRQASVSWRYASHCTVTRFSLTVYNETGVNIITNTETDELQATLSDLPVCVPLVVGVRGRNSMGNGPESRHDFSISADDRLTPPQINPVEVDMRKRIANVSWAVSQNAAQYLVTFYVGTDVTCTTSTELLQLTFGNIPVCKPLRVGVSAKNAARLSSEALSAGFYIPGEFDRVSHVAALQTNPLRDSRAIATLIWGVLIRRNIPMMAILPSESRLDLLFSGAGLDWSSQVYVLEPSEFLICGRKTDVTLMELVPRAATKMVVVLKSVDYEKRLTGLDLFPLGYRWLREDVIRNYALFEQGLAIGFFTVGPANSRWR</sequence>
<evidence type="ECO:0000313" key="1">
    <source>
        <dbReference type="EMBL" id="GAA53002.1"/>
    </source>
</evidence>
<organism evidence="1 2">
    <name type="scientific">Clonorchis sinensis</name>
    <name type="common">Chinese liver fluke</name>
    <dbReference type="NCBI Taxonomy" id="79923"/>
    <lineage>
        <taxon>Eukaryota</taxon>
        <taxon>Metazoa</taxon>
        <taxon>Spiralia</taxon>
        <taxon>Lophotrochozoa</taxon>
        <taxon>Platyhelminthes</taxon>
        <taxon>Trematoda</taxon>
        <taxon>Digenea</taxon>
        <taxon>Opisthorchiida</taxon>
        <taxon>Opisthorchiata</taxon>
        <taxon>Opisthorchiidae</taxon>
        <taxon>Clonorchis</taxon>
    </lineage>
</organism>